<keyword evidence="7" id="KW-1185">Reference proteome</keyword>
<feature type="region of interest" description="Disordered" evidence="4">
    <location>
        <begin position="190"/>
        <end position="229"/>
    </location>
</feature>
<evidence type="ECO:0000313" key="6">
    <source>
        <dbReference type="EMBL" id="KAF2073592.1"/>
    </source>
</evidence>
<feature type="binding site" evidence="3">
    <location>
        <begin position="670"/>
        <end position="671"/>
    </location>
    <ligand>
        <name>substrate</name>
    </ligand>
</feature>
<feature type="compositionally biased region" description="Low complexity" evidence="4">
    <location>
        <begin position="948"/>
        <end position="976"/>
    </location>
</feature>
<dbReference type="GO" id="GO:0005737">
    <property type="term" value="C:cytoplasm"/>
    <property type="evidence" value="ECO:0007669"/>
    <property type="project" value="TreeGrafter"/>
</dbReference>
<dbReference type="InterPro" id="IPR029021">
    <property type="entry name" value="Prot-tyrosine_phosphatase-like"/>
</dbReference>
<feature type="compositionally biased region" description="Low complexity" evidence="4">
    <location>
        <begin position="262"/>
        <end position="295"/>
    </location>
</feature>
<feature type="region of interest" description="Disordered" evidence="4">
    <location>
        <begin position="262"/>
        <end position="362"/>
    </location>
</feature>
<dbReference type="EMBL" id="AJWJ01000195">
    <property type="protein sequence ID" value="KAF2073592.1"/>
    <property type="molecule type" value="Genomic_DNA"/>
</dbReference>
<dbReference type="GO" id="GO:0046856">
    <property type="term" value="P:phosphatidylinositol dephosphorylation"/>
    <property type="evidence" value="ECO:0007669"/>
    <property type="project" value="TreeGrafter"/>
</dbReference>
<sequence>MSGPLKGEHPAISQIINQINTKKILDFKQYLENKKNVQEFREHLTEKNKNALVNMLNCHESINSFKQSLLVDNQVFNLELAKDVINTFIIKPNTSNGSPSSHPLHIITPSTPPIKPQQPGGIGSNYIGFIDTTVYNSLKFLLDALGQSFSLCTGSVPTNNNSLSNSVGGLFQDTDIGLGLFSGLKKSGGLPTSPSVDSINAINVNPNTNQDNEESTVNNIGDDSKSNDTDMHSKITHNLFDTLDEYILYKLEPEYKKYINQKNNINSTNPSTPNTTPANNNSNNSNNNHNNYNQNIIDSPLSKSLNSQQSFEQPSTDPLSMTNQNSNNSYYQTFNYNNSSSSQNNNNNSNNSNNSNQNNNNNNVTIPITNICTLEGETMVERDGISVYYLDYQTSETIRAQLFITNFKIIFIGRTSFSEIASIPLTTIYRVDKVNNFKFDHTICIWGKNFRKIEFFINPREQAMSNASFNPEYHYMHHQQQQYNNQDFTAPIIHKLRTFAFQDPHNFFAFKYCPAKSATQDGWRVYELFKEYMRQGILGINEQKWTASMANTEYKNPTYPSMFVVPAAITDEEVIQCMNFRSKGRIPALSWISKDGIPLTRSSQPMVGITRQKCSVDEKLVDSIRLASPTNKQLYLLDARPKANAIANVAKGMGYELNYNCEIEFLGIANIHSMRDSINKLEAFCQSNNDENWLSGLDQTKWLDHLRTVLLGASRAVELMNQGHPVLLHCSDGWDRTSQISSLAMLMQDTYYRTIEGFQVLIEKEWLAFGHCFQNRVRHGDRNSYSDSQRSPIFLQFIDCVFQLMNQYYDFFEFNETYLITILDALYSCQFGTFLYNNDKERSVFQLKSKTTSLWSYINTNPLEPYLNPFFSDKERPFHLPEWKSEHIVLWKNYYLRYWRNPLKEPMDYQKIAINLKMTNNNLFKQLEELQELNRKLNLLNINNINNNSNNQNNNNSNQNNNNDIDDIISSNSSISKSGDNEITQQVVEKDII</sequence>
<dbReference type="SUPFAM" id="SSF50729">
    <property type="entry name" value="PH domain-like"/>
    <property type="match status" value="1"/>
</dbReference>
<dbReference type="PROSITE" id="PS51339">
    <property type="entry name" value="PPASE_MYOTUBULARIN"/>
    <property type="match status" value="1"/>
</dbReference>
<feature type="compositionally biased region" description="Low complexity" evidence="4">
    <location>
        <begin position="323"/>
        <end position="362"/>
    </location>
</feature>
<evidence type="ECO:0000256" key="2">
    <source>
        <dbReference type="PIRSR" id="PIRSR630564-1"/>
    </source>
</evidence>
<evidence type="ECO:0000256" key="1">
    <source>
        <dbReference type="ARBA" id="ARBA00007471"/>
    </source>
</evidence>
<dbReference type="PANTHER" id="PTHR10807:SF57">
    <property type="entry name" value="PHOSPHATIDYLINOSITOL-3-PHOSPHATASE"/>
    <property type="match status" value="1"/>
</dbReference>
<dbReference type="InterPro" id="IPR011993">
    <property type="entry name" value="PH-like_dom_sf"/>
</dbReference>
<feature type="binding site" evidence="3">
    <location>
        <begin position="648"/>
        <end position="651"/>
    </location>
    <ligand>
        <name>substrate</name>
    </ligand>
</feature>
<dbReference type="PANTHER" id="PTHR10807">
    <property type="entry name" value="MYOTUBULARIN-RELATED"/>
    <property type="match status" value="1"/>
</dbReference>
<comment type="caution">
    <text evidence="6">The sequence shown here is derived from an EMBL/GenBank/DDBJ whole genome shotgun (WGS) entry which is preliminary data.</text>
</comment>
<dbReference type="Gene3D" id="2.30.29.30">
    <property type="entry name" value="Pleckstrin-homology domain (PH domain)/Phosphotyrosine-binding domain (PTB)"/>
    <property type="match status" value="1"/>
</dbReference>
<dbReference type="GO" id="GO:0016020">
    <property type="term" value="C:membrane"/>
    <property type="evidence" value="ECO:0007669"/>
    <property type="project" value="TreeGrafter"/>
</dbReference>
<dbReference type="GO" id="GO:0004438">
    <property type="term" value="F:phosphatidylinositol-3-phosphate phosphatase activity"/>
    <property type="evidence" value="ECO:0007669"/>
    <property type="project" value="TreeGrafter"/>
</dbReference>
<dbReference type="InterPro" id="IPR010569">
    <property type="entry name" value="Myotubularin-like_Pase_dom"/>
</dbReference>
<feature type="domain" description="Myotubularin phosphatase" evidence="5">
    <location>
        <begin position="522"/>
        <end position="895"/>
    </location>
</feature>
<dbReference type="InterPro" id="IPR030564">
    <property type="entry name" value="Myotubularin"/>
</dbReference>
<feature type="binding site" evidence="3">
    <location>
        <begin position="730"/>
        <end position="736"/>
    </location>
    <ligand>
        <name>substrate</name>
    </ligand>
</feature>
<feature type="compositionally biased region" description="Polar residues" evidence="4">
    <location>
        <begin position="301"/>
        <end position="322"/>
    </location>
</feature>
<feature type="active site" description="Phosphocysteine intermediate" evidence="2">
    <location>
        <position position="730"/>
    </location>
</feature>
<protein>
    <recommendedName>
        <fullName evidence="5">Myotubularin phosphatase domain-containing protein</fullName>
    </recommendedName>
</protein>
<feature type="compositionally biased region" description="Polar residues" evidence="4">
    <location>
        <begin position="192"/>
        <end position="221"/>
    </location>
</feature>
<dbReference type="Proteomes" id="UP000695562">
    <property type="component" value="Unassembled WGS sequence"/>
</dbReference>
<dbReference type="InterPro" id="IPR016130">
    <property type="entry name" value="Tyr_Pase_AS"/>
</dbReference>
<evidence type="ECO:0000259" key="5">
    <source>
        <dbReference type="PROSITE" id="PS51339"/>
    </source>
</evidence>
<dbReference type="AlphaFoldDB" id="A0A8J4V4J1"/>
<evidence type="ECO:0000313" key="7">
    <source>
        <dbReference type="Proteomes" id="UP000695562"/>
    </source>
</evidence>
<accession>A0A8J4V4J1</accession>
<evidence type="ECO:0000256" key="4">
    <source>
        <dbReference type="SAM" id="MobiDB-lite"/>
    </source>
</evidence>
<dbReference type="CDD" id="cd14507">
    <property type="entry name" value="PTP-MTM-like"/>
    <property type="match status" value="1"/>
</dbReference>
<dbReference type="SUPFAM" id="SSF52799">
    <property type="entry name" value="(Phosphotyrosine protein) phosphatases II"/>
    <property type="match status" value="1"/>
</dbReference>
<dbReference type="OrthoDB" id="271628at2759"/>
<proteinExistence type="inferred from homology"/>
<name>A0A8J4V4J1_9MYCE</name>
<gene>
    <name evidence="6" type="ORF">CYY_005109</name>
</gene>
<dbReference type="Pfam" id="PF06602">
    <property type="entry name" value="Myotub-related"/>
    <property type="match status" value="1"/>
</dbReference>
<organism evidence="6 7">
    <name type="scientific">Polysphondylium violaceum</name>
    <dbReference type="NCBI Taxonomy" id="133409"/>
    <lineage>
        <taxon>Eukaryota</taxon>
        <taxon>Amoebozoa</taxon>
        <taxon>Evosea</taxon>
        <taxon>Eumycetozoa</taxon>
        <taxon>Dictyostelia</taxon>
        <taxon>Dictyosteliales</taxon>
        <taxon>Dictyosteliaceae</taxon>
        <taxon>Polysphondylium</taxon>
    </lineage>
</organism>
<reference evidence="6" key="1">
    <citation type="submission" date="2020-01" db="EMBL/GenBank/DDBJ databases">
        <title>Development of genomics and gene disruption for Polysphondylium violaceum indicates a role for the polyketide synthase stlB in stalk morphogenesis.</title>
        <authorList>
            <person name="Narita B."/>
            <person name="Kawabe Y."/>
            <person name="Kin K."/>
            <person name="Saito T."/>
            <person name="Gibbs R."/>
            <person name="Kuspa A."/>
            <person name="Muzny D."/>
            <person name="Queller D."/>
            <person name="Richards S."/>
            <person name="Strassman J."/>
            <person name="Sucgang R."/>
            <person name="Worley K."/>
            <person name="Schaap P."/>
        </authorList>
    </citation>
    <scope>NUCLEOTIDE SEQUENCE</scope>
    <source>
        <strain evidence="6">QSvi11</strain>
    </source>
</reference>
<comment type="similarity">
    <text evidence="1">Belongs to the protein-tyrosine phosphatase family. Non-receptor class myotubularin subfamily.</text>
</comment>
<evidence type="ECO:0000256" key="3">
    <source>
        <dbReference type="PIRSR" id="PIRSR630564-2"/>
    </source>
</evidence>
<feature type="region of interest" description="Disordered" evidence="4">
    <location>
        <begin position="948"/>
        <end position="981"/>
    </location>
</feature>
<dbReference type="PROSITE" id="PS00383">
    <property type="entry name" value="TYR_PHOSPHATASE_1"/>
    <property type="match status" value="1"/>
</dbReference>